<accession>A0ABV2MEC1</accession>
<dbReference type="EMBL" id="JBEPMY010000002">
    <property type="protein sequence ID" value="MET3753857.1"/>
    <property type="molecule type" value="Genomic_DNA"/>
</dbReference>
<dbReference type="Proteomes" id="UP001549077">
    <property type="component" value="Unassembled WGS sequence"/>
</dbReference>
<dbReference type="GeneID" id="91146961"/>
<dbReference type="RefSeq" id="WP_168295194.1">
    <property type="nucleotide sequence ID" value="NZ_CP071604.1"/>
</dbReference>
<comment type="caution">
    <text evidence="2">The sequence shown here is derived from an EMBL/GenBank/DDBJ whole genome shotgun (WGS) entry which is preliminary data.</text>
</comment>
<sequence>MPRRISLAGAMKLRQKRRFTSYVSGAFGENANPHSVIPGLDPGIHNQAPGFDNFPAVECHRSSRSASRMDPRVKPWDDGGEVVPG</sequence>
<proteinExistence type="predicted"/>
<evidence type="ECO:0000313" key="2">
    <source>
        <dbReference type="EMBL" id="MET3753857.1"/>
    </source>
</evidence>
<feature type="compositionally biased region" description="Basic and acidic residues" evidence="1">
    <location>
        <begin position="67"/>
        <end position="77"/>
    </location>
</feature>
<reference evidence="2 3" key="1">
    <citation type="submission" date="2024-06" db="EMBL/GenBank/DDBJ databases">
        <title>Genomic Encyclopedia of Type Strains, Phase IV (KMG-IV): sequencing the most valuable type-strain genomes for metagenomic binning, comparative biology and taxonomic classification.</title>
        <authorList>
            <person name="Goeker M."/>
        </authorList>
    </citation>
    <scope>NUCLEOTIDE SEQUENCE [LARGE SCALE GENOMIC DNA]</scope>
    <source>
        <strain evidence="2 3">DSM 29288</strain>
    </source>
</reference>
<feature type="region of interest" description="Disordered" evidence="1">
    <location>
        <begin position="62"/>
        <end position="85"/>
    </location>
</feature>
<gene>
    <name evidence="2" type="ORF">ABID08_001200</name>
</gene>
<keyword evidence="3" id="KW-1185">Reference proteome</keyword>
<evidence type="ECO:0000256" key="1">
    <source>
        <dbReference type="SAM" id="MobiDB-lite"/>
    </source>
</evidence>
<name>A0ABV2MEC1_9HYPH</name>
<protein>
    <submittedName>
        <fullName evidence="2">Uncharacterized protein</fullName>
    </submittedName>
</protein>
<organism evidence="2 3">
    <name type="scientific">Rhizobium binae</name>
    <dbReference type="NCBI Taxonomy" id="1138190"/>
    <lineage>
        <taxon>Bacteria</taxon>
        <taxon>Pseudomonadati</taxon>
        <taxon>Pseudomonadota</taxon>
        <taxon>Alphaproteobacteria</taxon>
        <taxon>Hyphomicrobiales</taxon>
        <taxon>Rhizobiaceae</taxon>
        <taxon>Rhizobium/Agrobacterium group</taxon>
        <taxon>Rhizobium</taxon>
    </lineage>
</organism>
<evidence type="ECO:0000313" key="3">
    <source>
        <dbReference type="Proteomes" id="UP001549077"/>
    </source>
</evidence>